<gene>
    <name evidence="2" type="ORF">Syun_017020</name>
</gene>
<dbReference type="EMBL" id="JBBNAF010000007">
    <property type="protein sequence ID" value="KAK9128223.1"/>
    <property type="molecule type" value="Genomic_DNA"/>
</dbReference>
<feature type="chain" id="PRO_5042947321" description="Secreted protein" evidence="1">
    <location>
        <begin position="24"/>
        <end position="95"/>
    </location>
</feature>
<organism evidence="2 3">
    <name type="scientific">Stephania yunnanensis</name>
    <dbReference type="NCBI Taxonomy" id="152371"/>
    <lineage>
        <taxon>Eukaryota</taxon>
        <taxon>Viridiplantae</taxon>
        <taxon>Streptophyta</taxon>
        <taxon>Embryophyta</taxon>
        <taxon>Tracheophyta</taxon>
        <taxon>Spermatophyta</taxon>
        <taxon>Magnoliopsida</taxon>
        <taxon>Ranunculales</taxon>
        <taxon>Menispermaceae</taxon>
        <taxon>Menispermoideae</taxon>
        <taxon>Cissampelideae</taxon>
        <taxon>Stephania</taxon>
    </lineage>
</organism>
<keyword evidence="1" id="KW-0732">Signal</keyword>
<dbReference type="Proteomes" id="UP001420932">
    <property type="component" value="Unassembled WGS sequence"/>
</dbReference>
<keyword evidence="3" id="KW-1185">Reference proteome</keyword>
<feature type="signal peptide" evidence="1">
    <location>
        <begin position="1"/>
        <end position="23"/>
    </location>
</feature>
<evidence type="ECO:0000313" key="3">
    <source>
        <dbReference type="Proteomes" id="UP001420932"/>
    </source>
</evidence>
<dbReference type="AlphaFoldDB" id="A0AAP0J8E2"/>
<reference evidence="2 3" key="1">
    <citation type="submission" date="2024-01" db="EMBL/GenBank/DDBJ databases">
        <title>Genome assemblies of Stephania.</title>
        <authorList>
            <person name="Yang L."/>
        </authorList>
    </citation>
    <scope>NUCLEOTIDE SEQUENCE [LARGE SCALE GENOMIC DNA]</scope>
    <source>
        <strain evidence="2">YNDBR</strain>
        <tissue evidence="2">Leaf</tissue>
    </source>
</reference>
<accession>A0AAP0J8E2</accession>
<protein>
    <recommendedName>
        <fullName evidence="4">Secreted protein</fullName>
    </recommendedName>
</protein>
<sequence length="95" mass="10651">MAGSAPKIIEVQLVLVFLIPLQGEDRIDSIGDSHELCLFCCCWFYSILVRIGGTYPHRNLPVSAYLHFIGFVFLQSTPPEGRQHHRDVVTALALI</sequence>
<proteinExistence type="predicted"/>
<comment type="caution">
    <text evidence="2">The sequence shown here is derived from an EMBL/GenBank/DDBJ whole genome shotgun (WGS) entry which is preliminary data.</text>
</comment>
<name>A0AAP0J8E2_9MAGN</name>
<evidence type="ECO:0008006" key="4">
    <source>
        <dbReference type="Google" id="ProtNLM"/>
    </source>
</evidence>
<evidence type="ECO:0000313" key="2">
    <source>
        <dbReference type="EMBL" id="KAK9128223.1"/>
    </source>
</evidence>
<evidence type="ECO:0000256" key="1">
    <source>
        <dbReference type="SAM" id="SignalP"/>
    </source>
</evidence>